<gene>
    <name evidence="1" type="ORF">KOW79_015922</name>
</gene>
<keyword evidence="2" id="KW-1185">Reference proteome</keyword>
<protein>
    <submittedName>
        <fullName evidence="1">Uncharacterized protein</fullName>
    </submittedName>
</protein>
<dbReference type="EMBL" id="JAHKSW010000019">
    <property type="protein sequence ID" value="KAG7320069.1"/>
    <property type="molecule type" value="Genomic_DNA"/>
</dbReference>
<dbReference type="OrthoDB" id="6369810at2759"/>
<comment type="caution">
    <text evidence="1">The sequence shown here is derived from an EMBL/GenBank/DDBJ whole genome shotgun (WGS) entry which is preliminary data.</text>
</comment>
<organism evidence="1 2">
    <name type="scientific">Hemibagrus wyckioides</name>
    <dbReference type="NCBI Taxonomy" id="337641"/>
    <lineage>
        <taxon>Eukaryota</taxon>
        <taxon>Metazoa</taxon>
        <taxon>Chordata</taxon>
        <taxon>Craniata</taxon>
        <taxon>Vertebrata</taxon>
        <taxon>Euteleostomi</taxon>
        <taxon>Actinopterygii</taxon>
        <taxon>Neopterygii</taxon>
        <taxon>Teleostei</taxon>
        <taxon>Ostariophysi</taxon>
        <taxon>Siluriformes</taxon>
        <taxon>Bagridae</taxon>
        <taxon>Hemibagrus</taxon>
    </lineage>
</organism>
<evidence type="ECO:0000313" key="1">
    <source>
        <dbReference type="EMBL" id="KAG7320069.1"/>
    </source>
</evidence>
<dbReference type="Proteomes" id="UP000824219">
    <property type="component" value="Linkage Group LG19"/>
</dbReference>
<name>A0A9D3NEK5_9TELE</name>
<sequence>MRVKIRSNEDVNNPELNAAILEQIKEKLKDHGMANSTVQWKEQPDGKVFQKKKNNNTQQKEGLNVFSCVLN</sequence>
<proteinExistence type="predicted"/>
<reference evidence="1 2" key="1">
    <citation type="submission" date="2021-06" db="EMBL/GenBank/DDBJ databases">
        <title>Chromosome-level genome assembly of the red-tail catfish (Hemibagrus wyckioides).</title>
        <authorList>
            <person name="Shao F."/>
        </authorList>
    </citation>
    <scope>NUCLEOTIDE SEQUENCE [LARGE SCALE GENOMIC DNA]</scope>
    <source>
        <strain evidence="1">EC202008001</strain>
        <tissue evidence="1">Blood</tissue>
    </source>
</reference>
<dbReference type="AlphaFoldDB" id="A0A9D3NEK5"/>
<accession>A0A9D3NEK5</accession>
<evidence type="ECO:0000313" key="2">
    <source>
        <dbReference type="Proteomes" id="UP000824219"/>
    </source>
</evidence>